<accession>A0A4D6KZ55</accession>
<sequence>MVSQVHPQEQSNHQQQSFFNFNSHGKTQDLMQKERGSDLGKHKNATNGTNEISSAPIKTKSKGQGKDQKDDFNWDSLRIEAQAKAGKREKTTNTMDSLDWDANFLNRLVEEHGSIDLEWLRDVPPDKAEGRDNKPDLGTKLDVVATSSSSLPSFSPSMRELPVPASHYTKSDSLRCELLMRASDACKSPTVQPKGHECLNSDMNVSEKQLFKVSTK</sequence>
<name>A0A4D6KZ55_VIGUN</name>
<dbReference type="PANTHER" id="PTHR46213:SF26">
    <property type="entry name" value="HHH-GPD BASE EXCISION DNA REPAIR FAMILY PROTEIN"/>
    <property type="match status" value="1"/>
</dbReference>
<evidence type="ECO:0000313" key="3">
    <source>
        <dbReference type="Proteomes" id="UP000501690"/>
    </source>
</evidence>
<dbReference type="GO" id="GO:0035514">
    <property type="term" value="F:DNA demethylase activity"/>
    <property type="evidence" value="ECO:0007669"/>
    <property type="project" value="InterPro"/>
</dbReference>
<proteinExistence type="predicted"/>
<gene>
    <name evidence="2" type="ORF">DEO72_LG1g2933</name>
</gene>
<feature type="compositionally biased region" description="Low complexity" evidence="1">
    <location>
        <begin position="1"/>
        <end position="24"/>
    </location>
</feature>
<evidence type="ECO:0000313" key="2">
    <source>
        <dbReference type="EMBL" id="QCD79294.1"/>
    </source>
</evidence>
<dbReference type="InterPro" id="IPR044811">
    <property type="entry name" value="DME/ROS1"/>
</dbReference>
<organism evidence="2 3">
    <name type="scientific">Vigna unguiculata</name>
    <name type="common">Cowpea</name>
    <dbReference type="NCBI Taxonomy" id="3917"/>
    <lineage>
        <taxon>Eukaryota</taxon>
        <taxon>Viridiplantae</taxon>
        <taxon>Streptophyta</taxon>
        <taxon>Embryophyta</taxon>
        <taxon>Tracheophyta</taxon>
        <taxon>Spermatophyta</taxon>
        <taxon>Magnoliopsida</taxon>
        <taxon>eudicotyledons</taxon>
        <taxon>Gunneridae</taxon>
        <taxon>Pentapetalae</taxon>
        <taxon>rosids</taxon>
        <taxon>fabids</taxon>
        <taxon>Fabales</taxon>
        <taxon>Fabaceae</taxon>
        <taxon>Papilionoideae</taxon>
        <taxon>50 kb inversion clade</taxon>
        <taxon>NPAAA clade</taxon>
        <taxon>indigoferoid/millettioid clade</taxon>
        <taxon>Phaseoleae</taxon>
        <taxon>Vigna</taxon>
    </lineage>
</organism>
<dbReference type="GO" id="GO:0019104">
    <property type="term" value="F:DNA N-glycosylase activity"/>
    <property type="evidence" value="ECO:0007669"/>
    <property type="project" value="InterPro"/>
</dbReference>
<dbReference type="Proteomes" id="UP000501690">
    <property type="component" value="Linkage Group LG1"/>
</dbReference>
<dbReference type="EMBL" id="CP039345">
    <property type="protein sequence ID" value="QCD79294.1"/>
    <property type="molecule type" value="Genomic_DNA"/>
</dbReference>
<feature type="compositionally biased region" description="Basic and acidic residues" evidence="1">
    <location>
        <begin position="31"/>
        <end position="41"/>
    </location>
</feature>
<protein>
    <submittedName>
        <fullName evidence="2">Uncharacterized protein</fullName>
    </submittedName>
</protein>
<dbReference type="AlphaFoldDB" id="A0A4D6KZ55"/>
<dbReference type="PANTHER" id="PTHR46213">
    <property type="entry name" value="TRANSCRIPTIONAL ACTIVATOR DEMETER"/>
    <property type="match status" value="1"/>
</dbReference>
<reference evidence="2 3" key="1">
    <citation type="submission" date="2019-04" db="EMBL/GenBank/DDBJ databases">
        <title>An improved genome assembly and genetic linkage map for asparagus bean, Vigna unguiculata ssp. sesquipedialis.</title>
        <authorList>
            <person name="Xia Q."/>
            <person name="Zhang R."/>
            <person name="Dong Y."/>
        </authorList>
    </citation>
    <scope>NUCLEOTIDE SEQUENCE [LARGE SCALE GENOMIC DNA]</scope>
    <source>
        <tissue evidence="2">Leaf</tissue>
    </source>
</reference>
<keyword evidence="3" id="KW-1185">Reference proteome</keyword>
<feature type="region of interest" description="Disordered" evidence="1">
    <location>
        <begin position="1"/>
        <end position="74"/>
    </location>
</feature>
<evidence type="ECO:0000256" key="1">
    <source>
        <dbReference type="SAM" id="MobiDB-lite"/>
    </source>
</evidence>
<dbReference type="GO" id="GO:0141166">
    <property type="term" value="P:chromosomal 5-methylcytosine DNA demethylation pathway"/>
    <property type="evidence" value="ECO:0007669"/>
    <property type="project" value="InterPro"/>
</dbReference>